<evidence type="ECO:0000313" key="3">
    <source>
        <dbReference type="EMBL" id="MBD9361123.1"/>
    </source>
</evidence>
<feature type="signal peptide" evidence="1">
    <location>
        <begin position="1"/>
        <end position="28"/>
    </location>
</feature>
<dbReference type="Gene3D" id="1.10.890.40">
    <property type="match status" value="1"/>
</dbReference>
<protein>
    <recommendedName>
        <fullName evidence="2">Rap1a immunity protein domain-containing protein</fullName>
    </recommendedName>
</protein>
<proteinExistence type="predicted"/>
<dbReference type="Proteomes" id="UP000641152">
    <property type="component" value="Unassembled WGS sequence"/>
</dbReference>
<feature type="chain" id="PRO_5045361630" description="Rap1a immunity protein domain-containing protein" evidence="1">
    <location>
        <begin position="29"/>
        <end position="127"/>
    </location>
</feature>
<evidence type="ECO:0000259" key="2">
    <source>
        <dbReference type="Pfam" id="PF18602"/>
    </source>
</evidence>
<keyword evidence="4" id="KW-1185">Reference proteome</keyword>
<dbReference type="Pfam" id="PF18602">
    <property type="entry name" value="Rap1a"/>
    <property type="match status" value="1"/>
</dbReference>
<name>A0ABR9DDG7_9GAMM</name>
<dbReference type="EMBL" id="JACXST010000002">
    <property type="protein sequence ID" value="MBD9361123.1"/>
    <property type="molecule type" value="Genomic_DNA"/>
</dbReference>
<evidence type="ECO:0000256" key="1">
    <source>
        <dbReference type="SAM" id="SignalP"/>
    </source>
</evidence>
<gene>
    <name evidence="3" type="ORF">EBB_11385</name>
</gene>
<keyword evidence="1" id="KW-0732">Signal</keyword>
<reference evidence="3 4" key="1">
    <citation type="submission" date="2020-09" db="EMBL/GenBank/DDBJ databases">
        <title>Methylomonas albis sp. nov. and Methylomonas fluvii sp. nov.: Two cold-adapted methanotrophs from the River Elbe and an amended description of Methylovulum psychrotolerans strain Eb1.</title>
        <authorList>
            <person name="Bussmann I.K."/>
            <person name="Klings K.-W."/>
            <person name="Warnstedt J."/>
            <person name="Hoppert M."/>
            <person name="Saborowski A."/>
            <person name="Horn F."/>
            <person name="Liebner S."/>
        </authorList>
    </citation>
    <scope>NUCLEOTIDE SEQUENCE [LARGE SCALE GENOMIC DNA]</scope>
    <source>
        <strain evidence="3 4">EbB</strain>
    </source>
</reference>
<dbReference type="InterPro" id="IPR041238">
    <property type="entry name" value="Rap1a"/>
</dbReference>
<organism evidence="3 4">
    <name type="scientific">Methylomonas fluvii</name>
    <dbReference type="NCBI Taxonomy" id="1854564"/>
    <lineage>
        <taxon>Bacteria</taxon>
        <taxon>Pseudomonadati</taxon>
        <taxon>Pseudomonadota</taxon>
        <taxon>Gammaproteobacteria</taxon>
        <taxon>Methylococcales</taxon>
        <taxon>Methylococcaceae</taxon>
        <taxon>Methylomonas</taxon>
    </lineage>
</organism>
<dbReference type="RefSeq" id="WP_192393977.1">
    <property type="nucleotide sequence ID" value="NZ_CAJHIU010000002.1"/>
</dbReference>
<sequence>MMKFLTKLTKISCALIMSTIVLCECAYANGNNPKINEDSINLQAKIFLDEFVSSDSNTRKAARLYLLGVLDATEGKVWCGFKTLKTATLNEFIFEYMKKLEPTQLERRASEIIEESLKKSFPCREKP</sequence>
<feature type="domain" description="Rap1a immunity protein" evidence="2">
    <location>
        <begin position="53"/>
        <end position="123"/>
    </location>
</feature>
<accession>A0ABR9DDG7</accession>
<evidence type="ECO:0000313" key="4">
    <source>
        <dbReference type="Proteomes" id="UP000641152"/>
    </source>
</evidence>
<comment type="caution">
    <text evidence="3">The sequence shown here is derived from an EMBL/GenBank/DDBJ whole genome shotgun (WGS) entry which is preliminary data.</text>
</comment>